<evidence type="ECO:0000256" key="10">
    <source>
        <dbReference type="ARBA" id="ARBA00023084"/>
    </source>
</evidence>
<feature type="domain" description="VWFC" evidence="17">
    <location>
        <begin position="2276"/>
        <end position="2348"/>
    </location>
</feature>
<feature type="disulfide bond" evidence="14">
    <location>
        <begin position="2750"/>
        <end position="2800"/>
    </location>
</feature>
<comment type="subcellular location">
    <subcellularLocation>
        <location evidence="1">Secreted</location>
        <location evidence="1">Extracellular space</location>
        <location evidence="1">Extracellular matrix</location>
    </subcellularLocation>
</comment>
<dbReference type="GO" id="GO:0031589">
    <property type="term" value="P:cell-substrate adhesion"/>
    <property type="evidence" value="ECO:0007669"/>
    <property type="project" value="TreeGrafter"/>
</dbReference>
<dbReference type="InterPro" id="IPR006207">
    <property type="entry name" value="Cys_knot_C"/>
</dbReference>
<dbReference type="SMART" id="SM00832">
    <property type="entry name" value="C8"/>
    <property type="match status" value="4"/>
</dbReference>
<keyword evidence="4" id="KW-0272">Extracellular matrix</keyword>
<feature type="signal peptide" evidence="15">
    <location>
        <begin position="1"/>
        <end position="22"/>
    </location>
</feature>
<dbReference type="InParanoid" id="A0A6P8RUT2"/>
<dbReference type="FunFam" id="2.10.25.10:FF:000284">
    <property type="entry name" value="von Willebrand factor"/>
    <property type="match status" value="1"/>
</dbReference>
<evidence type="ECO:0000256" key="12">
    <source>
        <dbReference type="ARBA" id="ARBA00023180"/>
    </source>
</evidence>
<evidence type="ECO:0000259" key="18">
    <source>
        <dbReference type="PROSITE" id="PS50234"/>
    </source>
</evidence>
<evidence type="ECO:0000313" key="20">
    <source>
        <dbReference type="Proteomes" id="UP000515159"/>
    </source>
</evidence>
<keyword evidence="9" id="KW-0130">Cell adhesion</keyword>
<evidence type="ECO:0000313" key="21">
    <source>
        <dbReference type="RefSeq" id="XP_033809367.1"/>
    </source>
</evidence>
<dbReference type="CTD" id="7450"/>
<evidence type="ECO:0000256" key="15">
    <source>
        <dbReference type="SAM" id="SignalP"/>
    </source>
</evidence>
<dbReference type="PROSITE" id="PS01225">
    <property type="entry name" value="CTCK_2"/>
    <property type="match status" value="1"/>
</dbReference>
<comment type="subunit">
    <text evidence="13">Multimeric. Interacts with F8.</text>
</comment>
<evidence type="ECO:0000256" key="4">
    <source>
        <dbReference type="ARBA" id="ARBA00022530"/>
    </source>
</evidence>
<dbReference type="Pfam" id="PF25962">
    <property type="entry name" value="TIL_OTOGL_Mucin"/>
    <property type="match status" value="1"/>
</dbReference>
<dbReference type="PANTHER" id="PTHR11339">
    <property type="entry name" value="EXTRACELLULAR MATRIX GLYCOPROTEIN RELATED"/>
    <property type="match status" value="1"/>
</dbReference>
<feature type="domain" description="VWFD" evidence="19">
    <location>
        <begin position="866"/>
        <end position="1033"/>
    </location>
</feature>
<dbReference type="Pfam" id="PF00094">
    <property type="entry name" value="VWD"/>
    <property type="match status" value="4"/>
</dbReference>
<feature type="domain" description="VWFD" evidence="19">
    <location>
        <begin position="388"/>
        <end position="562"/>
    </location>
</feature>
<feature type="disulfide bond" evidence="14">
    <location>
        <begin position="2765"/>
        <end position="2814"/>
    </location>
</feature>
<dbReference type="Proteomes" id="UP000515159">
    <property type="component" value="Chromosome 7"/>
</dbReference>
<dbReference type="SUPFAM" id="SSF57603">
    <property type="entry name" value="FnI-like domain"/>
    <property type="match status" value="2"/>
</dbReference>
<keyword evidence="12" id="KW-0325">Glycoprotein</keyword>
<dbReference type="OrthoDB" id="6262482at2759"/>
<dbReference type="InterPro" id="IPR001846">
    <property type="entry name" value="VWF_type-D"/>
</dbReference>
<feature type="domain" description="VWFD" evidence="19">
    <location>
        <begin position="35"/>
        <end position="203"/>
    </location>
</feature>
<dbReference type="GO" id="GO:0007596">
    <property type="term" value="P:blood coagulation"/>
    <property type="evidence" value="ECO:0007669"/>
    <property type="project" value="UniProtKB-KW"/>
</dbReference>
<keyword evidence="8" id="KW-0677">Repeat</keyword>
<dbReference type="InterPro" id="IPR002035">
    <property type="entry name" value="VWF_A"/>
</dbReference>
<dbReference type="Gene3D" id="2.10.25.10">
    <property type="entry name" value="Laminin"/>
    <property type="match status" value="4"/>
</dbReference>
<evidence type="ECO:0000256" key="14">
    <source>
        <dbReference type="PROSITE-ProRule" id="PRU00039"/>
    </source>
</evidence>
<dbReference type="SMART" id="SM00215">
    <property type="entry name" value="VWC_out"/>
    <property type="match status" value="2"/>
</dbReference>
<organism evidence="20 21">
    <name type="scientific">Geotrypetes seraphini</name>
    <name type="common">Gaboon caecilian</name>
    <name type="synonym">Caecilia seraphini</name>
    <dbReference type="NCBI Taxonomy" id="260995"/>
    <lineage>
        <taxon>Eukaryota</taxon>
        <taxon>Metazoa</taxon>
        <taxon>Chordata</taxon>
        <taxon>Craniata</taxon>
        <taxon>Vertebrata</taxon>
        <taxon>Euteleostomi</taxon>
        <taxon>Amphibia</taxon>
        <taxon>Gymnophiona</taxon>
        <taxon>Geotrypetes</taxon>
    </lineage>
</organism>
<dbReference type="PROSITE" id="PS50184">
    <property type="entry name" value="VWFC_2"/>
    <property type="match status" value="3"/>
</dbReference>
<evidence type="ECO:0000259" key="16">
    <source>
        <dbReference type="PROSITE" id="PS01225"/>
    </source>
</evidence>
<dbReference type="InterPro" id="IPR058753">
    <property type="entry name" value="TIL_OTOGL_Mucin"/>
</dbReference>
<feature type="chain" id="PRO_5027538446" description="von Willebrand factor" evidence="15">
    <location>
        <begin position="23"/>
        <end position="2839"/>
    </location>
</feature>
<dbReference type="InterPro" id="IPR002919">
    <property type="entry name" value="TIL_dom"/>
</dbReference>
<feature type="domain" description="VWFC" evidence="17">
    <location>
        <begin position="2449"/>
        <end position="2515"/>
    </location>
</feature>
<feature type="domain" description="VWFA" evidence="18">
    <location>
        <begin position="1505"/>
        <end position="1682"/>
    </location>
</feature>
<feature type="domain" description="CTCK" evidence="16">
    <location>
        <begin position="2750"/>
        <end position="2838"/>
    </location>
</feature>
<dbReference type="PROSITE" id="PS50234">
    <property type="entry name" value="VWFA"/>
    <property type="match status" value="3"/>
</dbReference>
<protein>
    <recommendedName>
        <fullName evidence="2">von Willebrand factor</fullName>
    </recommendedName>
</protein>
<dbReference type="GO" id="GO:0005615">
    <property type="term" value="C:extracellular space"/>
    <property type="evidence" value="ECO:0007669"/>
    <property type="project" value="TreeGrafter"/>
</dbReference>
<dbReference type="SMART" id="SM00216">
    <property type="entry name" value="VWD"/>
    <property type="match status" value="4"/>
</dbReference>
<keyword evidence="3" id="KW-0964">Secreted</keyword>
<dbReference type="InterPro" id="IPR001007">
    <property type="entry name" value="VWF_dom"/>
</dbReference>
<dbReference type="SUPFAM" id="SSF57567">
    <property type="entry name" value="Serine protease inhibitors"/>
    <property type="match status" value="5"/>
</dbReference>
<dbReference type="InterPro" id="IPR050780">
    <property type="entry name" value="Mucin_vWF_Thrombospondin_sf"/>
</dbReference>
<feature type="domain" description="VWFD" evidence="19">
    <location>
        <begin position="1965"/>
        <end position="2142"/>
    </location>
</feature>
<evidence type="ECO:0000256" key="7">
    <source>
        <dbReference type="ARBA" id="ARBA00022729"/>
    </source>
</evidence>
<evidence type="ECO:0000256" key="1">
    <source>
        <dbReference type="ARBA" id="ARBA00004498"/>
    </source>
</evidence>
<feature type="domain" description="VWFA" evidence="18">
    <location>
        <begin position="1707"/>
        <end position="1888"/>
    </location>
</feature>
<keyword evidence="6" id="KW-0356">Hemostasis</keyword>
<evidence type="ECO:0000256" key="13">
    <source>
        <dbReference type="ARBA" id="ARBA00025858"/>
    </source>
</evidence>
<dbReference type="FunFam" id="2.10.25.10:FF:000444">
    <property type="entry name" value="von Willebrand factor"/>
    <property type="match status" value="1"/>
</dbReference>
<dbReference type="SMART" id="SM00041">
    <property type="entry name" value="CT"/>
    <property type="match status" value="1"/>
</dbReference>
<keyword evidence="11 14" id="KW-1015">Disulfide bond</keyword>
<feature type="disulfide bond" evidence="14">
    <location>
        <begin position="2780"/>
        <end position="2832"/>
    </location>
</feature>
<dbReference type="CDD" id="cd19941">
    <property type="entry name" value="TIL"/>
    <property type="match status" value="5"/>
</dbReference>
<evidence type="ECO:0000256" key="11">
    <source>
        <dbReference type="ARBA" id="ARBA00023157"/>
    </source>
</evidence>
<keyword evidence="7 15" id="KW-0732">Signal</keyword>
<dbReference type="FunCoup" id="A0A6P8RUT2">
    <property type="interactions" value="505"/>
</dbReference>
<dbReference type="GeneID" id="117364352"/>
<feature type="disulfide bond" evidence="14">
    <location>
        <begin position="2776"/>
        <end position="2830"/>
    </location>
</feature>
<dbReference type="CDD" id="cd01450">
    <property type="entry name" value="vWFA_subfamily_ECM"/>
    <property type="match status" value="3"/>
</dbReference>
<name>A0A6P8RUT2_GEOSA</name>
<dbReference type="InterPro" id="IPR036465">
    <property type="entry name" value="vWFA_dom_sf"/>
</dbReference>
<keyword evidence="10" id="KW-0094">Blood coagulation</keyword>
<dbReference type="PROSITE" id="PS51233">
    <property type="entry name" value="VWFD"/>
    <property type="match status" value="4"/>
</dbReference>
<evidence type="ECO:0000256" key="8">
    <source>
        <dbReference type="ARBA" id="ARBA00022737"/>
    </source>
</evidence>
<dbReference type="SMART" id="SM00327">
    <property type="entry name" value="VWA"/>
    <property type="match status" value="3"/>
</dbReference>
<keyword evidence="5" id="KW-0165">Cleavage on pair of basic residues</keyword>
<proteinExistence type="predicted"/>
<dbReference type="InterPro" id="IPR014853">
    <property type="entry name" value="VWF/SSPO/ZAN-like_Cys-rich_dom"/>
</dbReference>
<dbReference type="RefSeq" id="XP_033809367.1">
    <property type="nucleotide sequence ID" value="XM_033953476.1"/>
</dbReference>
<dbReference type="PROSITE" id="PS01208">
    <property type="entry name" value="VWFC_1"/>
    <property type="match status" value="2"/>
</dbReference>
<dbReference type="Pfam" id="PF00092">
    <property type="entry name" value="VWA"/>
    <property type="match status" value="3"/>
</dbReference>
<evidence type="ECO:0000256" key="3">
    <source>
        <dbReference type="ARBA" id="ARBA00022525"/>
    </source>
</evidence>
<evidence type="ECO:0000259" key="19">
    <source>
        <dbReference type="PROSITE" id="PS51233"/>
    </source>
</evidence>
<dbReference type="Pfam" id="PF00093">
    <property type="entry name" value="VWC"/>
    <property type="match status" value="1"/>
</dbReference>
<dbReference type="InterPro" id="IPR036084">
    <property type="entry name" value="Ser_inhib-like_sf"/>
</dbReference>
<evidence type="ECO:0000256" key="9">
    <source>
        <dbReference type="ARBA" id="ARBA00022889"/>
    </source>
</evidence>
<sequence>MKFPGFPVLIAVAVLTPGPSCSFLTEGKTEWLQASRCSLFGEDHIRTFDGTFYDFAGECSYLLAGDCVKHSFSLLGDYYHGKRKSITVYLGEYFGLRLFLDGTVTQGEKRIHMPYASNGIFLETEVGYYKLSSYERGFVAKIDSSGNVQIVFSIKNFNKTCGLCGNLNNFGDDDFMTQEDIPVLNSYDFANSWALHGGDEKCKRVSPPSKTCNISSEMADKDIMDRCQLLKSSSAFLKCHHQVDPEPFIALCEDDMCKCAQERTCYCQVLLEYVRTCAQRGVVVSGWSTESMCKSQCPAGMEYKECVSPCTKTCQSLNINEVCEEGCVDGCSCPEGKVLDGAHCVDASECSCIHAGKHFPPGSPLSRDCNTCICRHGVWVCSNEDCPGECIITGQSHFKSFDNKYFTFSGICQYLLAKDTQDNSFSVVIETVQCADDHDAVCVRSALVRVLDGQTVTIKLKHGGGISVDGRDIQLPLMQGAVRIQRTVMSAIHLTYKDEMEIDWDGRGKLLLKVSPTYAGLTSGLCGNYNGNQGDDFRTPSGLVEALVEDFGNSWKLNGDCADLVRAHSDPCNLNPKRAHYAEEACSVVMSPIFQLCHQEVNPSPYLRNCHYDVCSCADGEECLCSAVSTYATMCVRKGILVSWRTPDICSMSCPEGQVYQQCGTPCNQSCRSLSFPDADCQEFCMEGCYCPRGLYMNDQGECVPKSQCSCYYDGEVFQPDDVFSNHYTMCYCENGLMHCSANEVRGAYFPDAFFNQPSARVKRSLMCRPPMSKFVCPANDPRAEGIECTKTCQNYDLECVSQGCISGCLCPPGRVRHRDRCIVPEKCPCFHNGDAYAQGQSVKIDCNTCTCRNRKWECTDIICDGTCSVIGTAHYLTFDGLQYTFPGDCQYVMVQDHCNGVSGSFRILVENEGCDFSEEKCSKRIIILFGGGVIELFSGTVNIKKPLRDESDFEVLSSGRYFILLLDQSVSVTWDRAMSVSVILKQNYKDQVCGLCGNFDGIPNNDMIGSSNQLEVDPLDFGNSWKVHSQCADATKVAAGSISACNDNMKQMMVENACNILIGDLFKECAKLVNPEPYWEICTYDTCTCESIGDCACFCDSLAAYAHICAQKGVNVHWRSSSLCPMSCEDKNKQRPNYLCEWRYNSCAPACPVTCQHPEPLACPLSCVEGCHVDCPAGKMLDEVAQSCVDPKECPMCIVEGRQIPHGKKIILNRDDPERCRSCHCEGNKLLCETCVIPTTLLPTTMAIGLPLTPTPEDVVDVSPDKYYCSKMMDLAFLVDGSSKLSEDEFETVKSFIASMMEKLYISQKRIRVSVVQYHSGSHIYFAFQDHKTTDELLRIVQGMKYTGSQSALTNEGLKYVAHYVFGKAKRENAAKIIILLTASASPRNIKPILPLVAKQKITVVSVGLGPYISSEQINLISSQSPKNKAYILDNVYELMTHRDEIIHYLCDLVPQETPVKPPISPKPTTTSAPRLKKATVSPIFRNTDVSAAPTAWTSTKVLDVVFVLEGSDEVGEFNFNKSKTFVENVIRKMNVGEEAIHITVMQYSYTVNVEYEFTDVQSKESVIQRVREIQYRGGNATNTGQALSYINEHTFSTTTGSRDQVPHLVYMVTSNPATDVITKVSEDINIVPIGVGKNINIRELELISQQNTPILIDSYEALDIKIPELVLEKCCFPDHILATMTSLTTPKALHVTTEPCSKPMDVMFILDGSSTIKASQFDEMKTFLQSFIEKADIGSSTTQVAVLQYGRTNTLEISWKDPQAKESLLRAVNLIQQREDGPSKVGDAVLFAVQNAMSEAHGGRPNATKIAVIIISDKSLDSVHTAAYTAGLNRVSVFPIGVGNRFDEEELNLLAGHSAKDKVIKLNQMDDLPIMVSLSNEFVNKLCTEFIRVCIDEEGNQRQPGDKWTLSDQCHSVTCLPDGHTVLESHKINCEKIPKPTCHNNLPAIKIEETCGCRWACPCMCLGSSTRHIVTFDGLDFKLIGNCSYVLFHNKERDIEVILLSGVCSSVPKQTCMKSIDVKHDGNTVQLSDNMKVTVNGEEALVPFRDDHFEVTVYGAIMQEVRIPGLGFVFTFTPRNNEFTLQLNPKIFSSKTFGLCGFCDQNTINDFMLHDGSISTDSSKFIQDWTVKDPSRGTCRTKLDDACTDPISSRCRILLSPKFEECHKLIPPSSYLMACEETSCHGEDICEIIAAYSHICRLQGVCIDWRTPEFCAIPCPSSMVYDHCRTSCAEHCGNNPANVTTCTNSPAEGCFCPLGEVMFNGECANEEVCSQCVDEEGIYHRHLDTWIPQNEPCKLCMCLEKMINCTTKPCPTPKPAVCGQCEVSRLKKGADQCCPDHECVCDLITCNLPPVPNCEDGLVPILTNPGECKPNYMCACRREECKQEVRPTCPPHKELTLRKTQCCDDYECTCSCRNSTVSCPAGYLSMSVTNDCDCTWTNCIPDKVCVHQNIVYPIGSTWEHGCTTCTCTDMVDSVTGLRITECLQKICNKICPEDSIYMKKEGECCGTCRRSVCEEKVVGRGQGDADVFRNNIRKHRVGSEWRSPFNPCIIYECAQVNDEVFIREKNVSCPPLSTEKCPVGFELECLRKDCCLSCKCEPVPGCVLNGTIIGLGETLMIDECTNCQCSLERDNMFKFKLSCEKVTCQPCPKDYRVQKIRGSCCGKCVPTACVIKLKDGRLLNLKPNETVQDGCDAHTCKVNGRDEFTWEKRTTGCPPFNREQCLADGGKVVQLNNTCCETCLESECRHTTGELKYIKIDDCMTEKQLHIQFCEGKCTSRAIYSIQTNSMEDQCICCSATQTEPMKVPLRCANGSLVEHEILHAKQCECLSHKCTK</sequence>
<evidence type="ECO:0000259" key="17">
    <source>
        <dbReference type="PROSITE" id="PS50184"/>
    </source>
</evidence>
<dbReference type="FunFam" id="2.10.25.10:FF:000674">
    <property type="entry name" value="Mucin-2"/>
    <property type="match status" value="1"/>
</dbReference>
<evidence type="ECO:0000256" key="2">
    <source>
        <dbReference type="ARBA" id="ARBA00016619"/>
    </source>
</evidence>
<evidence type="ECO:0000256" key="6">
    <source>
        <dbReference type="ARBA" id="ARBA00022696"/>
    </source>
</evidence>
<dbReference type="GO" id="GO:0031012">
    <property type="term" value="C:extracellular matrix"/>
    <property type="evidence" value="ECO:0007669"/>
    <property type="project" value="TreeGrafter"/>
</dbReference>
<dbReference type="PROSITE" id="PS01185">
    <property type="entry name" value="CTCK_1"/>
    <property type="match status" value="1"/>
</dbReference>
<feature type="domain" description="VWFC" evidence="17">
    <location>
        <begin position="2606"/>
        <end position="2671"/>
    </location>
</feature>
<feature type="domain" description="VWFA" evidence="18">
    <location>
        <begin position="1275"/>
        <end position="1447"/>
    </location>
</feature>
<accession>A0A6P8RUT2</accession>
<dbReference type="Pfam" id="PF23244">
    <property type="entry name" value="VWF"/>
    <property type="match status" value="1"/>
</dbReference>
<dbReference type="Gene3D" id="3.40.50.410">
    <property type="entry name" value="von Willebrand factor, type A domain"/>
    <property type="match status" value="3"/>
</dbReference>
<evidence type="ECO:0000256" key="5">
    <source>
        <dbReference type="ARBA" id="ARBA00022685"/>
    </source>
</evidence>
<dbReference type="Pfam" id="PF08742">
    <property type="entry name" value="C8"/>
    <property type="match status" value="4"/>
</dbReference>
<dbReference type="SUPFAM" id="SSF53300">
    <property type="entry name" value="vWA-like"/>
    <property type="match status" value="3"/>
</dbReference>
<dbReference type="PANTHER" id="PTHR11339:SF361">
    <property type="entry name" value="VON WILLEBRAND FACTOR"/>
    <property type="match status" value="1"/>
</dbReference>
<dbReference type="SMART" id="SM00214">
    <property type="entry name" value="VWC"/>
    <property type="match status" value="4"/>
</dbReference>
<reference evidence="21" key="1">
    <citation type="submission" date="2025-08" db="UniProtKB">
        <authorList>
            <consortium name="RefSeq"/>
        </authorList>
    </citation>
    <scope>IDENTIFICATION</scope>
</reference>
<gene>
    <name evidence="21" type="primary">VWF</name>
</gene>
<keyword evidence="20" id="KW-1185">Reference proteome</keyword>
<dbReference type="KEGG" id="gsh:117364352"/>
<dbReference type="Pfam" id="PF01826">
    <property type="entry name" value="TIL"/>
    <property type="match status" value="2"/>
</dbReference>